<feature type="region of interest" description="Disordered" evidence="1">
    <location>
        <begin position="62"/>
        <end position="93"/>
    </location>
</feature>
<proteinExistence type="predicted"/>
<evidence type="ECO:0000313" key="2">
    <source>
        <dbReference type="EMBL" id="MCI56452.1"/>
    </source>
</evidence>
<keyword evidence="3" id="KW-1185">Reference proteome</keyword>
<protein>
    <submittedName>
        <fullName evidence="2">Uncharacterized protein</fullName>
    </submittedName>
</protein>
<dbReference type="AlphaFoldDB" id="A0A392T6N7"/>
<name>A0A392T6N7_9FABA</name>
<feature type="non-terminal residue" evidence="2">
    <location>
        <position position="1"/>
    </location>
</feature>
<feature type="compositionally biased region" description="Polar residues" evidence="1">
    <location>
        <begin position="1"/>
        <end position="14"/>
    </location>
</feature>
<dbReference type="Proteomes" id="UP000265520">
    <property type="component" value="Unassembled WGS sequence"/>
</dbReference>
<evidence type="ECO:0000256" key="1">
    <source>
        <dbReference type="SAM" id="MobiDB-lite"/>
    </source>
</evidence>
<feature type="region of interest" description="Disordered" evidence="1">
    <location>
        <begin position="1"/>
        <end position="20"/>
    </location>
</feature>
<organism evidence="2 3">
    <name type="scientific">Trifolium medium</name>
    <dbReference type="NCBI Taxonomy" id="97028"/>
    <lineage>
        <taxon>Eukaryota</taxon>
        <taxon>Viridiplantae</taxon>
        <taxon>Streptophyta</taxon>
        <taxon>Embryophyta</taxon>
        <taxon>Tracheophyta</taxon>
        <taxon>Spermatophyta</taxon>
        <taxon>Magnoliopsida</taxon>
        <taxon>eudicotyledons</taxon>
        <taxon>Gunneridae</taxon>
        <taxon>Pentapetalae</taxon>
        <taxon>rosids</taxon>
        <taxon>fabids</taxon>
        <taxon>Fabales</taxon>
        <taxon>Fabaceae</taxon>
        <taxon>Papilionoideae</taxon>
        <taxon>50 kb inversion clade</taxon>
        <taxon>NPAAA clade</taxon>
        <taxon>Hologalegina</taxon>
        <taxon>IRL clade</taxon>
        <taxon>Trifolieae</taxon>
        <taxon>Trifolium</taxon>
    </lineage>
</organism>
<comment type="caution">
    <text evidence="2">The sequence shown here is derived from an EMBL/GenBank/DDBJ whole genome shotgun (WGS) entry which is preliminary data.</text>
</comment>
<dbReference type="EMBL" id="LXQA010512617">
    <property type="protein sequence ID" value="MCI56452.1"/>
    <property type="molecule type" value="Genomic_DNA"/>
</dbReference>
<evidence type="ECO:0000313" key="3">
    <source>
        <dbReference type="Proteomes" id="UP000265520"/>
    </source>
</evidence>
<sequence>ENPTESTNFESNVDTPAGMNFNAETLRKTDRKIGNDASTTVTRPTGVVSDNVAASTRAKFVSETGNVEVPDNEPPENVQDNVDPNTPEVDART</sequence>
<accession>A0A392T6N7</accession>
<reference evidence="2 3" key="1">
    <citation type="journal article" date="2018" name="Front. Plant Sci.">
        <title>Red Clover (Trifolium pratense) and Zigzag Clover (T. medium) - A Picture of Genomic Similarities and Differences.</title>
        <authorList>
            <person name="Dluhosova J."/>
            <person name="Istvanek J."/>
            <person name="Nedelnik J."/>
            <person name="Repkova J."/>
        </authorList>
    </citation>
    <scope>NUCLEOTIDE SEQUENCE [LARGE SCALE GENOMIC DNA]</scope>
    <source>
        <strain evidence="3">cv. 10/8</strain>
        <tissue evidence="2">Leaf</tissue>
    </source>
</reference>
<feature type="non-terminal residue" evidence="2">
    <location>
        <position position="93"/>
    </location>
</feature>